<evidence type="ECO:0008006" key="4">
    <source>
        <dbReference type="Google" id="ProtNLM"/>
    </source>
</evidence>
<evidence type="ECO:0000313" key="3">
    <source>
        <dbReference type="Proteomes" id="UP000246569"/>
    </source>
</evidence>
<feature type="transmembrane region" description="Helical" evidence="1">
    <location>
        <begin position="16"/>
        <end position="39"/>
    </location>
</feature>
<sequence>MKAAAPTSTPWYCQGWPWLLIALPATAVIAGFVTLWLAIRSPEAVVVDDYYKAGLAINVDQSRSQRAHALGLEGRLSIDTEANRLDLHLSSTTHAPLPETVTLRLLHATRAHIDVTMNIRRTAEDEYTASLSPLSAGHWYVQVLGTDWRLDGEIREPLHSPAISLAPSE</sequence>
<accession>A0A317MYG0</accession>
<keyword evidence="1" id="KW-1133">Transmembrane helix</keyword>
<comment type="caution">
    <text evidence="2">The sequence shown here is derived from an EMBL/GenBank/DDBJ whole genome shotgun (WGS) entry which is preliminary data.</text>
</comment>
<keyword evidence="1" id="KW-0472">Membrane</keyword>
<keyword evidence="3" id="KW-1185">Reference proteome</keyword>
<dbReference type="AlphaFoldDB" id="A0A317MYG0"/>
<dbReference type="Proteomes" id="UP000246569">
    <property type="component" value="Unassembled WGS sequence"/>
</dbReference>
<evidence type="ECO:0000313" key="2">
    <source>
        <dbReference type="EMBL" id="PWV64700.1"/>
    </source>
</evidence>
<name>A0A317MYG0_9GAMM</name>
<reference evidence="2 3" key="1">
    <citation type="submission" date="2018-05" db="EMBL/GenBank/DDBJ databases">
        <title>Genomic Encyclopedia of Type Strains, Phase IV (KMG-IV): sequencing the most valuable type-strain genomes for metagenomic binning, comparative biology and taxonomic classification.</title>
        <authorList>
            <person name="Goeker M."/>
        </authorList>
    </citation>
    <scope>NUCLEOTIDE SEQUENCE [LARGE SCALE GENOMIC DNA]</scope>
    <source>
        <strain evidence="2 3">DSM 23606</strain>
    </source>
</reference>
<dbReference type="InterPro" id="IPR008620">
    <property type="entry name" value="FixH"/>
</dbReference>
<protein>
    <recommendedName>
        <fullName evidence="4">Nitrogen fixation protein FixH</fullName>
    </recommendedName>
</protein>
<gene>
    <name evidence="2" type="ORF">C7443_102352</name>
</gene>
<evidence type="ECO:0000256" key="1">
    <source>
        <dbReference type="SAM" id="Phobius"/>
    </source>
</evidence>
<proteinExistence type="predicted"/>
<dbReference type="Pfam" id="PF05751">
    <property type="entry name" value="FixH"/>
    <property type="match status" value="1"/>
</dbReference>
<dbReference type="OrthoDB" id="5295180at2"/>
<dbReference type="EMBL" id="QGTJ01000002">
    <property type="protein sequence ID" value="PWV64700.1"/>
    <property type="molecule type" value="Genomic_DNA"/>
</dbReference>
<keyword evidence="1" id="KW-0812">Transmembrane</keyword>
<dbReference type="RefSeq" id="WP_110017334.1">
    <property type="nucleotide sequence ID" value="NZ_QGTJ01000002.1"/>
</dbReference>
<organism evidence="2 3">
    <name type="scientific">Plasticicumulans acidivorans</name>
    <dbReference type="NCBI Taxonomy" id="886464"/>
    <lineage>
        <taxon>Bacteria</taxon>
        <taxon>Pseudomonadati</taxon>
        <taxon>Pseudomonadota</taxon>
        <taxon>Gammaproteobacteria</taxon>
        <taxon>Candidatus Competibacteraceae</taxon>
        <taxon>Plasticicumulans</taxon>
    </lineage>
</organism>